<feature type="transmembrane region" description="Helical" evidence="3">
    <location>
        <begin position="936"/>
        <end position="955"/>
    </location>
</feature>
<feature type="active site" description="Proton acceptor" evidence="2">
    <location>
        <position position="275"/>
    </location>
</feature>
<evidence type="ECO:0000313" key="6">
    <source>
        <dbReference type="Proteomes" id="UP000231586"/>
    </source>
</evidence>
<dbReference type="PROSITE" id="PS51635">
    <property type="entry name" value="PNPLA"/>
    <property type="match status" value="1"/>
</dbReference>
<feature type="transmembrane region" description="Helical" evidence="3">
    <location>
        <begin position="961"/>
        <end position="982"/>
    </location>
</feature>
<dbReference type="AlphaFoldDB" id="A0A2M8WR26"/>
<dbReference type="InterPro" id="IPR016035">
    <property type="entry name" value="Acyl_Trfase/lysoPLipase"/>
</dbReference>
<feature type="short sequence motif" description="GXSXG" evidence="2">
    <location>
        <begin position="96"/>
        <end position="100"/>
    </location>
</feature>
<feature type="transmembrane region" description="Helical" evidence="3">
    <location>
        <begin position="989"/>
        <end position="1009"/>
    </location>
</feature>
<proteinExistence type="predicted"/>
<dbReference type="Pfam" id="PF01734">
    <property type="entry name" value="Patatin"/>
    <property type="match status" value="1"/>
</dbReference>
<accession>A0A2M8WR26</accession>
<dbReference type="RefSeq" id="WP_100350082.1">
    <property type="nucleotide sequence ID" value="NZ_PGTZ01000008.1"/>
</dbReference>
<dbReference type="Gene3D" id="3.40.1090.10">
    <property type="entry name" value="Cytosolic phospholipase A2 catalytic domain"/>
    <property type="match status" value="1"/>
</dbReference>
<feature type="active site" description="Nucleophile" evidence="2">
    <location>
        <position position="98"/>
    </location>
</feature>
<organism evidence="5 6">
    <name type="scientific">Luteimicrobium subarcticum</name>
    <dbReference type="NCBI Taxonomy" id="620910"/>
    <lineage>
        <taxon>Bacteria</taxon>
        <taxon>Bacillati</taxon>
        <taxon>Actinomycetota</taxon>
        <taxon>Actinomycetes</taxon>
        <taxon>Micrococcales</taxon>
        <taxon>Luteimicrobium</taxon>
    </lineage>
</organism>
<gene>
    <name evidence="5" type="ORF">CLV34_1952</name>
</gene>
<evidence type="ECO:0000256" key="1">
    <source>
        <dbReference type="ARBA" id="ARBA00023098"/>
    </source>
</evidence>
<dbReference type="OrthoDB" id="8728704at2"/>
<evidence type="ECO:0000259" key="4">
    <source>
        <dbReference type="PROSITE" id="PS51635"/>
    </source>
</evidence>
<dbReference type="InterPro" id="IPR024282">
    <property type="entry name" value="DUF3376"/>
</dbReference>
<keyword evidence="6" id="KW-1185">Reference proteome</keyword>
<dbReference type="EMBL" id="PGTZ01000008">
    <property type="protein sequence ID" value="PJI93383.1"/>
    <property type="molecule type" value="Genomic_DNA"/>
</dbReference>
<feature type="domain" description="PNPLA" evidence="4">
    <location>
        <begin position="20"/>
        <end position="288"/>
    </location>
</feature>
<keyword evidence="2" id="KW-0378">Hydrolase</keyword>
<keyword evidence="3" id="KW-0812">Transmembrane</keyword>
<feature type="short sequence motif" description="DGA/G" evidence="2">
    <location>
        <begin position="275"/>
        <end position="277"/>
    </location>
</feature>
<evidence type="ECO:0000313" key="5">
    <source>
        <dbReference type="EMBL" id="PJI93383.1"/>
    </source>
</evidence>
<dbReference type="Proteomes" id="UP000231586">
    <property type="component" value="Unassembled WGS sequence"/>
</dbReference>
<comment type="caution">
    <text evidence="2">Lacks conserved residue(s) required for the propagation of feature annotation.</text>
</comment>
<keyword evidence="1 2" id="KW-0443">Lipid metabolism</keyword>
<dbReference type="InterPro" id="IPR002641">
    <property type="entry name" value="PNPLA_dom"/>
</dbReference>
<comment type="caution">
    <text evidence="5">The sequence shown here is derived from an EMBL/GenBank/DDBJ whole genome shotgun (WGS) entry which is preliminary data.</text>
</comment>
<evidence type="ECO:0000256" key="2">
    <source>
        <dbReference type="PROSITE-ProRule" id="PRU01161"/>
    </source>
</evidence>
<reference evidence="5 6" key="1">
    <citation type="submission" date="2017-11" db="EMBL/GenBank/DDBJ databases">
        <title>Genomic Encyclopedia of Archaeal and Bacterial Type Strains, Phase II (KMG-II): From Individual Species to Whole Genera.</title>
        <authorList>
            <person name="Goeker M."/>
        </authorList>
    </citation>
    <scope>NUCLEOTIDE SEQUENCE [LARGE SCALE GENOMIC DNA]</scope>
    <source>
        <strain evidence="5 6">DSM 22413</strain>
    </source>
</reference>
<name>A0A2M8WR26_9MICO</name>
<dbReference type="GO" id="GO:0016787">
    <property type="term" value="F:hydrolase activity"/>
    <property type="evidence" value="ECO:0007669"/>
    <property type="project" value="UniProtKB-UniRule"/>
</dbReference>
<dbReference type="NCBIfam" id="TIGR03607">
    <property type="entry name" value="patatin-like protein"/>
    <property type="match status" value="1"/>
</dbReference>
<dbReference type="InterPro" id="IPR019894">
    <property type="entry name" value="Patatin-related_protein"/>
</dbReference>
<dbReference type="SUPFAM" id="SSF52151">
    <property type="entry name" value="FabD/lysophospholipase-like"/>
    <property type="match status" value="1"/>
</dbReference>
<feature type="transmembrane region" description="Helical" evidence="3">
    <location>
        <begin position="1040"/>
        <end position="1064"/>
    </location>
</feature>
<dbReference type="GO" id="GO:0016042">
    <property type="term" value="P:lipid catabolic process"/>
    <property type="evidence" value="ECO:0007669"/>
    <property type="project" value="UniProtKB-UniRule"/>
</dbReference>
<sequence>MSSWVPRRTTPGTEEVRLATTLTGGLSLAVWMGGVARELDLVQQASRLRDGAPGPAPADVQATADVLTAAERRERDLYGRLLDLLDVVVDTDVLSGTSAGGINAVLLALARVRGCDLGPLRDTWLDLGALLGLLRDPADADVPSLLAGDAAVYAHLVALLRGMTAAPVPTSTPSTTLYVTTTLLTPESARFVDDMGTSVQDADRHGVLTFTEDHLADPGVADALALAARSTSAFPGAFEPSYVPAVGGVPAQGKVPARPAMLPYAAVTRGHWAVDGGLLDNQPLDLVLQRVFDRRASRRVRRIMLFVVPTTGPAPDLLRPAPSDDPGDPYGLLGALMHDVEAVTSQSITASLRAVADHDDQAAARVDLRRTLARTVARLWPCRLFADDADLFEGFVAREVDRVARPLVTAATRILSTWSPATPRDPVGIPPQWEDALRTGGAGSALLGRGVRDALAAPLRAAGVPRAVTDLPAAGRDVLDEAKSLVVQLLRDAYDAAAPGPAGEAARAAVTGHLAHVHEAVPMLRAPSAMTDARSARDRVDPFTLVRACLEDAVVGGSRGASLDEVAVAVARAWEAADAVDAAPWRGLATVLVDAADVLAAGATATNAVATYLVALGLRPPSLVPTTCFPGVGEALPLPLDASQDAVSDADTVAVRLFDLVAAELALLPPEAGPLQRAGLVQVSADTRSALAPSRSTAARKLTGLQLHHFGAFYKRSWRQNDWMWGRLDGAGWLVHVLLSPARLAVVAAAGAAGTGASPAAWATGELARLAGTGTVPADVADELAYLDHVGEPGGVCPQHLGTTSLWLARAWQHEVVADELPRLADEVLGTPEGAAVDKSPGRTRTWAQKVRAAAPGGVPGASLDALLDECPVADETFASDRGTPLMVSTVTKAAATAVAAVDSVHGIPGPARPAVTTARTVALAGYRVTAATRGAVKAVLLVGLALLVVGGALTTVTSDVVGVPMLVVALAGAYLVTVGAWQWSRRLVGALVSVTLGAAIVALAVPWVRDLLFGDGTAADHGFVGDRGGGVLEWLADAWWHPLAAVAGVLVVLCVVAALLSTLGPGRSRRPKSGPAVPPAPTA</sequence>
<keyword evidence="3" id="KW-0472">Membrane</keyword>
<keyword evidence="3" id="KW-1133">Transmembrane helix</keyword>
<protein>
    <submittedName>
        <fullName evidence="5">Patatin-related protein</fullName>
    </submittedName>
</protein>
<dbReference type="Pfam" id="PF11856">
    <property type="entry name" value="DUF3376"/>
    <property type="match status" value="1"/>
</dbReference>
<keyword evidence="2" id="KW-0442">Lipid degradation</keyword>
<evidence type="ECO:0000256" key="3">
    <source>
        <dbReference type="SAM" id="Phobius"/>
    </source>
</evidence>